<dbReference type="InParanoid" id="A0A5J5EEX7"/>
<keyword evidence="1" id="KW-1133">Transmembrane helix</keyword>
<reference evidence="2 3" key="1">
    <citation type="submission" date="2019-09" db="EMBL/GenBank/DDBJ databases">
        <title>Draft genome of the ectomycorrhizal ascomycete Sphaerosporella brunnea.</title>
        <authorList>
            <consortium name="DOE Joint Genome Institute"/>
            <person name="Benucci G.M."/>
            <person name="Marozzi G."/>
            <person name="Antonielli L."/>
            <person name="Sanchez S."/>
            <person name="Marco P."/>
            <person name="Wang X."/>
            <person name="Falini L.B."/>
            <person name="Barry K."/>
            <person name="Haridas S."/>
            <person name="Lipzen A."/>
            <person name="Labutti K."/>
            <person name="Grigoriev I.V."/>
            <person name="Murat C."/>
            <person name="Martin F."/>
            <person name="Albertini E."/>
            <person name="Donnini D."/>
            <person name="Bonito G."/>
        </authorList>
    </citation>
    <scope>NUCLEOTIDE SEQUENCE [LARGE SCALE GENOMIC DNA]</scope>
    <source>
        <strain evidence="2 3">Sb_GMNB300</strain>
    </source>
</reference>
<organism evidence="2 3">
    <name type="scientific">Sphaerosporella brunnea</name>
    <dbReference type="NCBI Taxonomy" id="1250544"/>
    <lineage>
        <taxon>Eukaryota</taxon>
        <taxon>Fungi</taxon>
        <taxon>Dikarya</taxon>
        <taxon>Ascomycota</taxon>
        <taxon>Pezizomycotina</taxon>
        <taxon>Pezizomycetes</taxon>
        <taxon>Pezizales</taxon>
        <taxon>Pyronemataceae</taxon>
        <taxon>Sphaerosporella</taxon>
    </lineage>
</organism>
<evidence type="ECO:0000256" key="1">
    <source>
        <dbReference type="SAM" id="Phobius"/>
    </source>
</evidence>
<sequence>MPEIFFLLFFTASTNCFLSAFAALLIAVCARSRASRAFVASSSSLRTTICVRLVRLRRIASDSWVPLISAAASAPACACASPPFSAVLSLRFRLGVIPLK</sequence>
<protein>
    <submittedName>
        <fullName evidence="2">Uncharacterized protein</fullName>
    </submittedName>
</protein>
<evidence type="ECO:0000313" key="3">
    <source>
        <dbReference type="Proteomes" id="UP000326924"/>
    </source>
</evidence>
<feature type="transmembrane region" description="Helical" evidence="1">
    <location>
        <begin position="6"/>
        <end position="28"/>
    </location>
</feature>
<dbReference type="AlphaFoldDB" id="A0A5J5EEX7"/>
<feature type="non-terminal residue" evidence="2">
    <location>
        <position position="100"/>
    </location>
</feature>
<evidence type="ECO:0000313" key="2">
    <source>
        <dbReference type="EMBL" id="KAA8893529.1"/>
    </source>
</evidence>
<name>A0A5J5EEX7_9PEZI</name>
<dbReference type="EMBL" id="VXIS01000431">
    <property type="protein sequence ID" value="KAA8893529.1"/>
    <property type="molecule type" value="Genomic_DNA"/>
</dbReference>
<keyword evidence="1" id="KW-0472">Membrane</keyword>
<proteinExistence type="predicted"/>
<comment type="caution">
    <text evidence="2">The sequence shown here is derived from an EMBL/GenBank/DDBJ whole genome shotgun (WGS) entry which is preliminary data.</text>
</comment>
<keyword evidence="1" id="KW-0812">Transmembrane</keyword>
<accession>A0A5J5EEX7</accession>
<gene>
    <name evidence="2" type="ORF">FN846DRAFT_978452</name>
</gene>
<keyword evidence="3" id="KW-1185">Reference proteome</keyword>
<dbReference type="Proteomes" id="UP000326924">
    <property type="component" value="Unassembled WGS sequence"/>
</dbReference>